<dbReference type="Gene3D" id="3.10.450.710">
    <property type="entry name" value="Tgt2/MlaC"/>
    <property type="match status" value="1"/>
</dbReference>
<gene>
    <name evidence="2" type="ORF">ACFOMD_13685</name>
</gene>
<reference evidence="3" key="1">
    <citation type="journal article" date="2019" name="Int. J. Syst. Evol. Microbiol.">
        <title>The Global Catalogue of Microorganisms (GCM) 10K type strain sequencing project: providing services to taxonomists for standard genome sequencing and annotation.</title>
        <authorList>
            <consortium name="The Broad Institute Genomics Platform"/>
            <consortium name="The Broad Institute Genome Sequencing Center for Infectious Disease"/>
            <person name="Wu L."/>
            <person name="Ma J."/>
        </authorList>
    </citation>
    <scope>NUCLEOTIDE SEQUENCE [LARGE SCALE GENOMIC DNA]</scope>
    <source>
        <strain evidence="3">KCTC 42644</strain>
    </source>
</reference>
<evidence type="ECO:0000313" key="2">
    <source>
        <dbReference type="EMBL" id="MFC3713627.1"/>
    </source>
</evidence>
<dbReference type="PANTHER" id="PTHR36573">
    <property type="entry name" value="INTERMEMBRANE PHOSPHOLIPID TRANSPORT SYSTEM BINDING PROTEIN MLAC"/>
    <property type="match status" value="1"/>
</dbReference>
<feature type="signal peptide" evidence="1">
    <location>
        <begin position="1"/>
        <end position="22"/>
    </location>
</feature>
<protein>
    <submittedName>
        <fullName evidence="2">Phospholipid-binding protein MlaC</fullName>
    </submittedName>
</protein>
<evidence type="ECO:0000256" key="1">
    <source>
        <dbReference type="SAM" id="SignalP"/>
    </source>
</evidence>
<comment type="caution">
    <text evidence="2">The sequence shown here is derived from an EMBL/GenBank/DDBJ whole genome shotgun (WGS) entry which is preliminary data.</text>
</comment>
<accession>A0ABV7XEB0</accession>
<dbReference type="Proteomes" id="UP001595615">
    <property type="component" value="Unassembled WGS sequence"/>
</dbReference>
<keyword evidence="1" id="KW-0732">Signal</keyword>
<proteinExistence type="predicted"/>
<dbReference type="InterPro" id="IPR008869">
    <property type="entry name" value="MlaC/ttg2D"/>
</dbReference>
<dbReference type="Pfam" id="PF05494">
    <property type="entry name" value="MlaC"/>
    <property type="match status" value="1"/>
</dbReference>
<keyword evidence="3" id="KW-1185">Reference proteome</keyword>
<evidence type="ECO:0000313" key="3">
    <source>
        <dbReference type="Proteomes" id="UP001595615"/>
    </source>
</evidence>
<organism evidence="2 3">
    <name type="scientific">Sphingoaurantiacus capsulatus</name>
    <dbReference type="NCBI Taxonomy" id="1771310"/>
    <lineage>
        <taxon>Bacteria</taxon>
        <taxon>Pseudomonadati</taxon>
        <taxon>Pseudomonadota</taxon>
        <taxon>Alphaproteobacteria</taxon>
        <taxon>Sphingomonadales</taxon>
        <taxon>Sphingosinicellaceae</taxon>
        <taxon>Sphingoaurantiacus</taxon>
    </lineage>
</organism>
<dbReference type="EMBL" id="JBHRXV010000011">
    <property type="protein sequence ID" value="MFC3713627.1"/>
    <property type="molecule type" value="Genomic_DNA"/>
</dbReference>
<dbReference type="PANTHER" id="PTHR36573:SF1">
    <property type="entry name" value="INTERMEMBRANE PHOSPHOLIPID TRANSPORT SYSTEM BINDING PROTEIN MLAC"/>
    <property type="match status" value="1"/>
</dbReference>
<name>A0ABV7XEB0_9SPHN</name>
<dbReference type="RefSeq" id="WP_380862307.1">
    <property type="nucleotide sequence ID" value="NZ_JBHRXV010000011.1"/>
</dbReference>
<feature type="chain" id="PRO_5046162991" evidence="1">
    <location>
        <begin position="23"/>
        <end position="211"/>
    </location>
</feature>
<sequence>MRKFIQSFAVLALLAAPVTASVAQTAAPAAAPASAADAKAAGAFIETLSGQAFTILRDKSVTKPQARAKFRSMLRENFAVKEIGERLIRRHRAAVTPAQYSAYMAAFPDYVVGTYADRLYEYSNSSLKVVRTLPRGTRGDIDVMTRITLASGGKPIDSTWTVRKLPTGKYQIHNLSVAGVNLALTQEADFTSFIQRKGFDALVQFMKDAAA</sequence>
<dbReference type="InterPro" id="IPR042245">
    <property type="entry name" value="Tgt2/MlaC_sf"/>
</dbReference>